<evidence type="ECO:0000313" key="3">
    <source>
        <dbReference type="Proteomes" id="UP000609726"/>
    </source>
</evidence>
<reference evidence="2 3" key="1">
    <citation type="submission" date="2019-10" db="EMBL/GenBank/DDBJ databases">
        <title>Taxonomy of Antarctic Massilia spp.: description of Massilia rubra sp. nov., Massilia aquatica sp. nov., Massilia mucilaginosa sp. nov., Massilia frigida sp. nov. isolated from streams, lakes and regoliths.</title>
        <authorList>
            <person name="Holochova P."/>
            <person name="Sedlacek I."/>
            <person name="Kralova S."/>
            <person name="Maslanova I."/>
            <person name="Busse H.-J."/>
            <person name="Stankova E."/>
            <person name="Vrbovska V."/>
            <person name="Kovarovic V."/>
            <person name="Bartak M."/>
            <person name="Svec P."/>
            <person name="Pantucek R."/>
        </authorList>
    </citation>
    <scope>NUCLEOTIDE SEQUENCE [LARGE SCALE GENOMIC DNA]</scope>
    <source>
        <strain evidence="2 3">CCM 8733</strain>
    </source>
</reference>
<keyword evidence="3" id="KW-1185">Reference proteome</keyword>
<name>A0ABX0NPE4_9BURK</name>
<proteinExistence type="predicted"/>
<dbReference type="RefSeq" id="WP_166871529.1">
    <property type="nucleotide sequence ID" value="NZ_WHJH01000004.1"/>
</dbReference>
<dbReference type="EMBL" id="WHJH01000004">
    <property type="protein sequence ID" value="NHZ88633.1"/>
    <property type="molecule type" value="Genomic_DNA"/>
</dbReference>
<feature type="region of interest" description="Disordered" evidence="1">
    <location>
        <begin position="122"/>
        <end position="154"/>
    </location>
</feature>
<evidence type="ECO:0000256" key="1">
    <source>
        <dbReference type="SAM" id="MobiDB-lite"/>
    </source>
</evidence>
<protein>
    <submittedName>
        <fullName evidence="2">Uncharacterized protein</fullName>
    </submittedName>
</protein>
<sequence length="154" mass="16741">MNARVPNPYFKFVERAPYEIGHLLRQMSAHFSAYEPVAPDDRLIAEALTQHATNANDTLMSGIEAIGHVLQTAFHNPAWEMSPQQLKGIAGLLVHLSAEAQFMQELDWEIKCALDADALRRADTGQESKAPASAASPDESGQSSCVKKHTSAVG</sequence>
<evidence type="ECO:0000313" key="2">
    <source>
        <dbReference type="EMBL" id="NHZ88633.1"/>
    </source>
</evidence>
<organism evidence="2 3">
    <name type="scientific">Massilia mucilaginosa</name>
    <dbReference type="NCBI Taxonomy" id="2609282"/>
    <lineage>
        <taxon>Bacteria</taxon>
        <taxon>Pseudomonadati</taxon>
        <taxon>Pseudomonadota</taxon>
        <taxon>Betaproteobacteria</taxon>
        <taxon>Burkholderiales</taxon>
        <taxon>Oxalobacteraceae</taxon>
        <taxon>Telluria group</taxon>
        <taxon>Massilia</taxon>
    </lineage>
</organism>
<dbReference type="Proteomes" id="UP000609726">
    <property type="component" value="Unassembled WGS sequence"/>
</dbReference>
<comment type="caution">
    <text evidence="2">The sequence shown here is derived from an EMBL/GenBank/DDBJ whole genome shotgun (WGS) entry which is preliminary data.</text>
</comment>
<accession>A0ABX0NPE4</accession>
<gene>
    <name evidence="2" type="ORF">F2P45_06290</name>
</gene>